<feature type="non-terminal residue" evidence="2">
    <location>
        <position position="66"/>
    </location>
</feature>
<dbReference type="AlphaFoldDB" id="A0A2A4YDM9"/>
<evidence type="ECO:0000313" key="3">
    <source>
        <dbReference type="Proteomes" id="UP000217838"/>
    </source>
</evidence>
<reference evidence="3" key="1">
    <citation type="submission" date="2017-08" db="EMBL/GenBank/DDBJ databases">
        <title>A dynamic microbial community with high functional redundancy inhabits the cold, oxic subseafloor aquifer.</title>
        <authorList>
            <person name="Tully B.J."/>
            <person name="Wheat C.G."/>
            <person name="Glazer B.T."/>
            <person name="Huber J.A."/>
        </authorList>
    </citation>
    <scope>NUCLEOTIDE SEQUENCE [LARGE SCALE GENOMIC DNA]</scope>
</reference>
<gene>
    <name evidence="2" type="ORF">COB11_06305</name>
</gene>
<dbReference type="EMBL" id="NVUU01000080">
    <property type="protein sequence ID" value="PCI92893.1"/>
    <property type="molecule type" value="Genomic_DNA"/>
</dbReference>
<organism evidence="2 3">
    <name type="scientific">Aerophobetes bacterium</name>
    <dbReference type="NCBI Taxonomy" id="2030807"/>
    <lineage>
        <taxon>Bacteria</taxon>
        <taxon>Candidatus Aerophobota</taxon>
    </lineage>
</organism>
<comment type="caution">
    <text evidence="2">The sequence shown here is derived from an EMBL/GenBank/DDBJ whole genome shotgun (WGS) entry which is preliminary data.</text>
</comment>
<evidence type="ECO:0000313" key="2">
    <source>
        <dbReference type="EMBL" id="PCI92893.1"/>
    </source>
</evidence>
<dbReference type="Proteomes" id="UP000217838">
    <property type="component" value="Unassembled WGS sequence"/>
</dbReference>
<protein>
    <submittedName>
        <fullName evidence="2">Uncharacterized protein</fullName>
    </submittedName>
</protein>
<name>A0A2A4YDM9_UNCAE</name>
<proteinExistence type="predicted"/>
<accession>A0A2A4YDM9</accession>
<sequence>MKAREGKPDGAGKSAVDTVAFDGETKPDNVGTLAIGWSREIRRVAPHGTLDRGKRRGVRKAAWGQG</sequence>
<evidence type="ECO:0000256" key="1">
    <source>
        <dbReference type="SAM" id="MobiDB-lite"/>
    </source>
</evidence>
<feature type="region of interest" description="Disordered" evidence="1">
    <location>
        <begin position="1"/>
        <end position="31"/>
    </location>
</feature>
<feature type="region of interest" description="Disordered" evidence="1">
    <location>
        <begin position="46"/>
        <end position="66"/>
    </location>
</feature>
<feature type="compositionally biased region" description="Basic and acidic residues" evidence="1">
    <location>
        <begin position="1"/>
        <end position="10"/>
    </location>
</feature>